<feature type="domain" description="Extradiol ring-cleavage dioxygenase LigAB LigA subunit" evidence="2">
    <location>
        <begin position="319"/>
        <end position="405"/>
    </location>
</feature>
<evidence type="ECO:0000259" key="2">
    <source>
        <dbReference type="Pfam" id="PF07746"/>
    </source>
</evidence>
<dbReference type="InterPro" id="IPR011986">
    <property type="entry name" value="Xdiol_dOase_LigA"/>
</dbReference>
<dbReference type="SUPFAM" id="SSF53213">
    <property type="entry name" value="LigB-like"/>
    <property type="match status" value="1"/>
</dbReference>
<dbReference type="Pfam" id="PF07746">
    <property type="entry name" value="LigA"/>
    <property type="match status" value="1"/>
</dbReference>
<dbReference type="NCBIfam" id="NF009902">
    <property type="entry name" value="PRK13365.1"/>
    <property type="match status" value="1"/>
</dbReference>
<accession>A0ABW0MM55</accession>
<dbReference type="Gene3D" id="3.40.830.10">
    <property type="entry name" value="LigB-like"/>
    <property type="match status" value="1"/>
</dbReference>
<organism evidence="3 4">
    <name type="scientific">Massilia suwonensis</name>
    <dbReference type="NCBI Taxonomy" id="648895"/>
    <lineage>
        <taxon>Bacteria</taxon>
        <taxon>Pseudomonadati</taxon>
        <taxon>Pseudomonadota</taxon>
        <taxon>Betaproteobacteria</taxon>
        <taxon>Burkholderiales</taxon>
        <taxon>Oxalobacteraceae</taxon>
        <taxon>Telluria group</taxon>
        <taxon>Massilia</taxon>
    </lineage>
</organism>
<keyword evidence="3" id="KW-0560">Oxidoreductase</keyword>
<dbReference type="InterPro" id="IPR036622">
    <property type="entry name" value="LigA_sf"/>
</dbReference>
<dbReference type="NCBIfam" id="NF009904">
    <property type="entry name" value="PRK13367.1"/>
    <property type="match status" value="1"/>
</dbReference>
<evidence type="ECO:0000313" key="3">
    <source>
        <dbReference type="EMBL" id="MFC5478272.1"/>
    </source>
</evidence>
<dbReference type="InterPro" id="IPR004183">
    <property type="entry name" value="Xdiol_dOase_suB"/>
</dbReference>
<dbReference type="SUPFAM" id="SSF48076">
    <property type="entry name" value="LigA subunit of an aromatic-ring-opening dioxygenase LigAB"/>
    <property type="match status" value="1"/>
</dbReference>
<dbReference type="NCBIfam" id="NF009901">
    <property type="entry name" value="PRK13364.1"/>
    <property type="match status" value="1"/>
</dbReference>
<dbReference type="Gene3D" id="1.10.700.10">
    <property type="entry name" value="Dioxygenase LigAB, LigA subunit"/>
    <property type="match status" value="1"/>
</dbReference>
<dbReference type="EMBL" id="JBHSMR010000013">
    <property type="protein sequence ID" value="MFC5478272.1"/>
    <property type="molecule type" value="Genomic_DNA"/>
</dbReference>
<evidence type="ECO:0000259" key="1">
    <source>
        <dbReference type="Pfam" id="PF02900"/>
    </source>
</evidence>
<name>A0ABW0MM55_9BURK</name>
<dbReference type="NCBIfam" id="NF009919">
    <property type="entry name" value="PRK13379.1"/>
    <property type="match status" value="1"/>
</dbReference>
<comment type="caution">
    <text evidence="3">The sequence shown here is derived from an EMBL/GenBank/DDBJ whole genome shotgun (WGS) entry which is preliminary data.</text>
</comment>
<dbReference type="RefSeq" id="WP_379753666.1">
    <property type="nucleotide sequence ID" value="NZ_JBHSMR010000013.1"/>
</dbReference>
<keyword evidence="3" id="KW-0223">Dioxygenase</keyword>
<keyword evidence="4" id="KW-1185">Reference proteome</keyword>
<sequence length="410" mass="46183">MAKIIGGIGTSHVPTIGLAYDRKRQDDPAWAPLFEGYKPVAAWLEEKQPDLLLFFYNDHANSFFFDCYPTFAIGVSPEFDMADEGAGKRPLPGILGHAALARHVTDCLVNEEFDMAVFQDRPLDHGCNSPLGLMWPHEPAWPGAILPIAINVLQYPLPTAKRCYKLGQAVRRAVESFPEDLKVVIVGTGGLSHQIHGERTGFNDVEWDEEFLRLFVEEPQALAAMTHADLVRRGGAESVEVIMWMAMRGALTEQIACIHQNHYLATTTNMAVAIYEQVEGSGPPPSPPKARSNEQLAGIEEIDGTYAFDVEHSVKALNLNRFFWRHREPAFRELVVRDLDAAFGELRLSEEERDLVRRQDWLGLVQYGVSFFVLEKFARVQKMSNLQVYAKMRGETLEDFLKTRRVPESA</sequence>
<gene>
    <name evidence="3" type="ORF">ACFPQ5_08735</name>
</gene>
<feature type="domain" description="Extradiol ring-cleavage dioxygenase class III enzyme subunit B" evidence="1">
    <location>
        <begin position="8"/>
        <end position="273"/>
    </location>
</feature>
<reference evidence="4" key="1">
    <citation type="journal article" date="2019" name="Int. J. Syst. Evol. Microbiol.">
        <title>The Global Catalogue of Microorganisms (GCM) 10K type strain sequencing project: providing services to taxonomists for standard genome sequencing and annotation.</title>
        <authorList>
            <consortium name="The Broad Institute Genomics Platform"/>
            <consortium name="The Broad Institute Genome Sequencing Center for Infectious Disease"/>
            <person name="Wu L."/>
            <person name="Ma J."/>
        </authorList>
    </citation>
    <scope>NUCLEOTIDE SEQUENCE [LARGE SCALE GENOMIC DNA]</scope>
    <source>
        <strain evidence="4">CCUG 43111</strain>
    </source>
</reference>
<proteinExistence type="predicted"/>
<dbReference type="Pfam" id="PF02900">
    <property type="entry name" value="LigB"/>
    <property type="match status" value="1"/>
</dbReference>
<dbReference type="GO" id="GO:0036238">
    <property type="term" value="F:gallate dioxygenase activity"/>
    <property type="evidence" value="ECO:0007669"/>
    <property type="project" value="UniProtKB-EC"/>
</dbReference>
<dbReference type="EC" id="1.13.11.57" evidence="3"/>
<evidence type="ECO:0000313" key="4">
    <source>
        <dbReference type="Proteomes" id="UP001596101"/>
    </source>
</evidence>
<protein>
    <submittedName>
        <fullName evidence="3">Gallate dioxygenase</fullName>
        <ecNumber evidence="3">1.13.11.57</ecNumber>
    </submittedName>
</protein>
<dbReference type="Proteomes" id="UP001596101">
    <property type="component" value="Unassembled WGS sequence"/>
</dbReference>